<dbReference type="PANTHER" id="PTHR11439">
    <property type="entry name" value="GAG-POL-RELATED RETROTRANSPOSON"/>
    <property type="match status" value="1"/>
</dbReference>
<reference evidence="1 2" key="2">
    <citation type="journal article" date="2017" name="Nature">
        <title>The Apostasia genome and the evolution of orchids.</title>
        <authorList>
            <person name="Zhang G.Q."/>
            <person name="Liu K.W."/>
            <person name="Li Z."/>
            <person name="Lohaus R."/>
            <person name="Hsiao Y.Y."/>
            <person name="Niu S.C."/>
            <person name="Wang J.Y."/>
            <person name="Lin Y.C."/>
            <person name="Xu Q."/>
            <person name="Chen L.J."/>
            <person name="Yoshida K."/>
            <person name="Fujiwara S."/>
            <person name="Wang Z.W."/>
            <person name="Zhang Y.Q."/>
            <person name="Mitsuda N."/>
            <person name="Wang M."/>
            <person name="Liu G.H."/>
            <person name="Pecoraro L."/>
            <person name="Huang H.X."/>
            <person name="Xiao X.J."/>
            <person name="Lin M."/>
            <person name="Wu X.Y."/>
            <person name="Wu W.L."/>
            <person name="Chen Y.Y."/>
            <person name="Chang S.B."/>
            <person name="Sakamoto S."/>
            <person name="Ohme-Takagi M."/>
            <person name="Yagi M."/>
            <person name="Zeng S.J."/>
            <person name="Shen C.Y."/>
            <person name="Yeh C.M."/>
            <person name="Luo Y.B."/>
            <person name="Tsai W.C."/>
            <person name="Van de Peer Y."/>
            <person name="Liu Z.J."/>
        </authorList>
    </citation>
    <scope>NUCLEOTIDE SEQUENCE [LARGE SCALE GENOMIC DNA]</scope>
    <source>
        <tissue evidence="1">The whole plant</tissue>
    </source>
</reference>
<dbReference type="EMBL" id="KZ503103">
    <property type="protein sequence ID" value="PKU68380.1"/>
    <property type="molecule type" value="Genomic_DNA"/>
</dbReference>
<dbReference type="CDD" id="cd09272">
    <property type="entry name" value="RNase_HI_RT_Ty1"/>
    <property type="match status" value="1"/>
</dbReference>
<dbReference type="STRING" id="906689.A0A2I0VY93"/>
<name>A0A2I0VY93_9ASPA</name>
<dbReference type="PANTHER" id="PTHR11439:SF483">
    <property type="entry name" value="PEPTIDE SYNTHASE GLIP-LIKE, PUTATIVE (AFU_ORTHOLOGUE AFUA_3G12920)-RELATED"/>
    <property type="match status" value="1"/>
</dbReference>
<protein>
    <submittedName>
        <fullName evidence="1">Retrovirus-related Pol polyprotein from transposon TNT 1-94</fullName>
    </submittedName>
</protein>
<proteinExistence type="predicted"/>
<sequence length="102" mass="11857">MAKSSTEAEYRALSAATSEVIWLRRLAAELQLEQSSPTIIHCDNISAIAIAKNLVFHTRTKHIEIDYQFIRQHSVRQRLRSTHTLSRSDSRHFNQTVFLFLF</sequence>
<keyword evidence="2" id="KW-1185">Reference proteome</keyword>
<evidence type="ECO:0000313" key="2">
    <source>
        <dbReference type="Proteomes" id="UP000233837"/>
    </source>
</evidence>
<reference evidence="1 2" key="1">
    <citation type="journal article" date="2016" name="Sci. Rep.">
        <title>The Dendrobium catenatum Lindl. genome sequence provides insights into polysaccharide synthase, floral development and adaptive evolution.</title>
        <authorList>
            <person name="Zhang G.Q."/>
            <person name="Xu Q."/>
            <person name="Bian C."/>
            <person name="Tsai W.C."/>
            <person name="Yeh C.M."/>
            <person name="Liu K.W."/>
            <person name="Yoshida K."/>
            <person name="Zhang L.S."/>
            <person name="Chang S.B."/>
            <person name="Chen F."/>
            <person name="Shi Y."/>
            <person name="Su Y.Y."/>
            <person name="Zhang Y.Q."/>
            <person name="Chen L.J."/>
            <person name="Yin Y."/>
            <person name="Lin M."/>
            <person name="Huang H."/>
            <person name="Deng H."/>
            <person name="Wang Z.W."/>
            <person name="Zhu S.L."/>
            <person name="Zhao X."/>
            <person name="Deng C."/>
            <person name="Niu S.C."/>
            <person name="Huang J."/>
            <person name="Wang M."/>
            <person name="Liu G.H."/>
            <person name="Yang H.J."/>
            <person name="Xiao X.J."/>
            <person name="Hsiao Y.Y."/>
            <person name="Wu W.L."/>
            <person name="Chen Y.Y."/>
            <person name="Mitsuda N."/>
            <person name="Ohme-Takagi M."/>
            <person name="Luo Y.B."/>
            <person name="Van de Peer Y."/>
            <person name="Liu Z.J."/>
        </authorList>
    </citation>
    <scope>NUCLEOTIDE SEQUENCE [LARGE SCALE GENOMIC DNA]</scope>
    <source>
        <tissue evidence="1">The whole plant</tissue>
    </source>
</reference>
<dbReference type="AlphaFoldDB" id="A0A2I0VY93"/>
<dbReference type="Proteomes" id="UP000233837">
    <property type="component" value="Unassembled WGS sequence"/>
</dbReference>
<gene>
    <name evidence="1" type="ORF">MA16_Dca017732</name>
</gene>
<organism evidence="1 2">
    <name type="scientific">Dendrobium catenatum</name>
    <dbReference type="NCBI Taxonomy" id="906689"/>
    <lineage>
        <taxon>Eukaryota</taxon>
        <taxon>Viridiplantae</taxon>
        <taxon>Streptophyta</taxon>
        <taxon>Embryophyta</taxon>
        <taxon>Tracheophyta</taxon>
        <taxon>Spermatophyta</taxon>
        <taxon>Magnoliopsida</taxon>
        <taxon>Liliopsida</taxon>
        <taxon>Asparagales</taxon>
        <taxon>Orchidaceae</taxon>
        <taxon>Epidendroideae</taxon>
        <taxon>Malaxideae</taxon>
        <taxon>Dendrobiinae</taxon>
        <taxon>Dendrobium</taxon>
    </lineage>
</organism>
<accession>A0A2I0VY93</accession>
<evidence type="ECO:0000313" key="1">
    <source>
        <dbReference type="EMBL" id="PKU68380.1"/>
    </source>
</evidence>